<dbReference type="PANTHER" id="PTHR37161:SF2">
    <property type="entry name" value="AT11648P-RELATED"/>
    <property type="match status" value="1"/>
</dbReference>
<keyword evidence="1" id="KW-0175">Coiled coil</keyword>
<dbReference type="InterPro" id="IPR007999">
    <property type="entry name" value="DUF745"/>
</dbReference>
<reference evidence="3 4" key="1">
    <citation type="submission" date="2015-07" db="EMBL/GenBank/DDBJ databases">
        <title>The genome of Melipona quadrifasciata.</title>
        <authorList>
            <person name="Pan H."/>
            <person name="Kapheim K."/>
        </authorList>
    </citation>
    <scope>NUCLEOTIDE SEQUENCE [LARGE SCALE GENOMIC DNA]</scope>
    <source>
        <strain evidence="3">0111107301</strain>
        <tissue evidence="3">Whole body</tissue>
    </source>
</reference>
<dbReference type="AlphaFoldDB" id="A0A0M9A2D5"/>
<name>A0A0M9A2D5_9HYME</name>
<evidence type="ECO:0000256" key="1">
    <source>
        <dbReference type="SAM" id="Coils"/>
    </source>
</evidence>
<dbReference type="OrthoDB" id="7868124at2759"/>
<feature type="compositionally biased region" description="Low complexity" evidence="2">
    <location>
        <begin position="42"/>
        <end position="53"/>
    </location>
</feature>
<dbReference type="Pfam" id="PF05335">
    <property type="entry name" value="DUF745"/>
    <property type="match status" value="1"/>
</dbReference>
<dbReference type="Proteomes" id="UP000053105">
    <property type="component" value="Unassembled WGS sequence"/>
</dbReference>
<feature type="compositionally biased region" description="Basic and acidic residues" evidence="2">
    <location>
        <begin position="269"/>
        <end position="281"/>
    </location>
</feature>
<evidence type="ECO:0000313" key="4">
    <source>
        <dbReference type="Proteomes" id="UP000053105"/>
    </source>
</evidence>
<feature type="compositionally biased region" description="Low complexity" evidence="2">
    <location>
        <begin position="19"/>
        <end position="31"/>
    </location>
</feature>
<organism evidence="3 4">
    <name type="scientific">Melipona quadrifasciata</name>
    <dbReference type="NCBI Taxonomy" id="166423"/>
    <lineage>
        <taxon>Eukaryota</taxon>
        <taxon>Metazoa</taxon>
        <taxon>Ecdysozoa</taxon>
        <taxon>Arthropoda</taxon>
        <taxon>Hexapoda</taxon>
        <taxon>Insecta</taxon>
        <taxon>Pterygota</taxon>
        <taxon>Neoptera</taxon>
        <taxon>Endopterygota</taxon>
        <taxon>Hymenoptera</taxon>
        <taxon>Apocrita</taxon>
        <taxon>Aculeata</taxon>
        <taxon>Apoidea</taxon>
        <taxon>Anthophila</taxon>
        <taxon>Apidae</taxon>
        <taxon>Melipona</taxon>
    </lineage>
</organism>
<evidence type="ECO:0000313" key="3">
    <source>
        <dbReference type="EMBL" id="KOX75875.1"/>
    </source>
</evidence>
<feature type="region of interest" description="Disordered" evidence="2">
    <location>
        <begin position="264"/>
        <end position="283"/>
    </location>
</feature>
<gene>
    <name evidence="3" type="ORF">WN51_13360</name>
</gene>
<keyword evidence="4" id="KW-1185">Reference proteome</keyword>
<evidence type="ECO:0008006" key="5">
    <source>
        <dbReference type="Google" id="ProtNLM"/>
    </source>
</evidence>
<dbReference type="EMBL" id="KQ435757">
    <property type="protein sequence ID" value="KOX75875.1"/>
    <property type="molecule type" value="Genomic_DNA"/>
</dbReference>
<proteinExistence type="predicted"/>
<feature type="coiled-coil region" evidence="1">
    <location>
        <begin position="64"/>
        <end position="225"/>
    </location>
</feature>
<dbReference type="PANTHER" id="PTHR37161">
    <property type="entry name" value="HDC10475"/>
    <property type="match status" value="1"/>
</dbReference>
<evidence type="ECO:0000256" key="2">
    <source>
        <dbReference type="SAM" id="MobiDB-lite"/>
    </source>
</evidence>
<feature type="region of interest" description="Disordered" evidence="2">
    <location>
        <begin position="1"/>
        <end position="53"/>
    </location>
</feature>
<protein>
    <recommendedName>
        <fullName evidence="5">Laminin subunit gamma-1</fullName>
    </recommendedName>
</protein>
<accession>A0A0M9A2D5</accession>
<sequence>MHKIPVNLNQREIRYADESSCSRSSSNPNNSKRTPDKNSNIAQKAAQEAKAASEAQNIAGQQAARQVKAQLAEKAVQAAKAAEEALTGKKVIVDQLQEEVREAQSVVQEESLSLEREQANVNAALQAARQSQDQLKTLTHAVQTAKANAANAQTAATGAQKALREKEELVDAAKRRVEELSSELRVAKQDLANTNRAAVKATAAANEAKANASRNKRRLKNIQRMRIMKSICNISPTAGQTREPQRGGQQSSRFTVALIHFGPSSTDPSSDKLDPHHRTVQSDDTAAVKPFSPCVVLQHRDHRIIQVNVHRGDDTEQRNQFPCVVLQHCGHRIIRIIVKRSADTAVAEPALLCRTLTTWPPHHPNQQLTC</sequence>